<evidence type="ECO:0008006" key="5">
    <source>
        <dbReference type="Google" id="ProtNLM"/>
    </source>
</evidence>
<dbReference type="CDD" id="cd00586">
    <property type="entry name" value="4HBT"/>
    <property type="match status" value="1"/>
</dbReference>
<accession>A0A8H7DXC6</accession>
<dbReference type="AlphaFoldDB" id="A0A8H7DXC6"/>
<sequence length="337" mass="38006">MAVLPFRLSWRTTLILIYLIANIKTLPFAWHVRVFYHFFRNMPRKPVPPKQIVPREPSKSKSTRKILTHPLFTPVQISTRTPLLETDYNFHKSNSTYFSDLDVSRTKLMTRIISPGFKKVNAQLEEEGHRGRMVVALGAVHVTFRKEIGIFEKVLVRSRILGWDEKWAVMVSYFIRTKKAPVGGANGPDKGEELCAVGLSKYVVKKGRFTVKPDRILRMGGWLPKKKLDQAGSETCNGEIKLSLADVQRKDDGAEDAEGLESAQTPAIGGRVVLDEKTAAAAESAAHALSVSDTDNSAWNAEAWDWEEIEEERLRGLKLAKTWLALDGELCEEFDKN</sequence>
<dbReference type="OrthoDB" id="265761at2759"/>
<dbReference type="Pfam" id="PF13279">
    <property type="entry name" value="4HBT_2"/>
    <property type="match status" value="1"/>
</dbReference>
<organism evidence="3 4">
    <name type="scientific">Endocarpon pusillum</name>
    <dbReference type="NCBI Taxonomy" id="364733"/>
    <lineage>
        <taxon>Eukaryota</taxon>
        <taxon>Fungi</taxon>
        <taxon>Dikarya</taxon>
        <taxon>Ascomycota</taxon>
        <taxon>Pezizomycotina</taxon>
        <taxon>Eurotiomycetes</taxon>
        <taxon>Chaetothyriomycetidae</taxon>
        <taxon>Verrucariales</taxon>
        <taxon>Verrucariaceae</taxon>
        <taxon>Endocarpon</taxon>
    </lineage>
</organism>
<dbReference type="PANTHER" id="PTHR12475:SF4">
    <property type="entry name" value="PROTEIN THEM6"/>
    <property type="match status" value="1"/>
</dbReference>
<dbReference type="Gene3D" id="3.10.129.10">
    <property type="entry name" value="Hotdog Thioesterase"/>
    <property type="match status" value="1"/>
</dbReference>
<name>A0A8H7DXC6_9EURO</name>
<comment type="similarity">
    <text evidence="1">Belongs to the lcsJ thioesterase family.</text>
</comment>
<evidence type="ECO:0000313" key="3">
    <source>
        <dbReference type="EMBL" id="KAF7502839.1"/>
    </source>
</evidence>
<keyword evidence="2" id="KW-0812">Transmembrane</keyword>
<dbReference type="PANTHER" id="PTHR12475">
    <property type="match status" value="1"/>
</dbReference>
<dbReference type="SUPFAM" id="SSF54637">
    <property type="entry name" value="Thioesterase/thiol ester dehydrase-isomerase"/>
    <property type="match status" value="1"/>
</dbReference>
<evidence type="ECO:0000313" key="4">
    <source>
        <dbReference type="Proteomes" id="UP000606974"/>
    </source>
</evidence>
<keyword evidence="2" id="KW-1133">Transmembrane helix</keyword>
<feature type="transmembrane region" description="Helical" evidence="2">
    <location>
        <begin position="15"/>
        <end position="36"/>
    </location>
</feature>
<protein>
    <recommendedName>
        <fullName evidence="5">Thioesterase domain-containing protein</fullName>
    </recommendedName>
</protein>
<dbReference type="InterPro" id="IPR029069">
    <property type="entry name" value="HotDog_dom_sf"/>
</dbReference>
<dbReference type="EMBL" id="JAACFV010000214">
    <property type="protein sequence ID" value="KAF7502839.1"/>
    <property type="molecule type" value="Genomic_DNA"/>
</dbReference>
<proteinExistence type="inferred from homology"/>
<keyword evidence="2" id="KW-0472">Membrane</keyword>
<dbReference type="Proteomes" id="UP000606974">
    <property type="component" value="Unassembled WGS sequence"/>
</dbReference>
<keyword evidence="4" id="KW-1185">Reference proteome</keyword>
<comment type="caution">
    <text evidence="3">The sequence shown here is derived from an EMBL/GenBank/DDBJ whole genome shotgun (WGS) entry which is preliminary data.</text>
</comment>
<reference evidence="3" key="1">
    <citation type="submission" date="2020-02" db="EMBL/GenBank/DDBJ databases">
        <authorList>
            <person name="Palmer J.M."/>
        </authorList>
    </citation>
    <scope>NUCLEOTIDE SEQUENCE</scope>
    <source>
        <strain evidence="3">EPUS1.4</strain>
        <tissue evidence="3">Thallus</tissue>
    </source>
</reference>
<gene>
    <name evidence="3" type="ORF">GJ744_004994</name>
</gene>
<evidence type="ECO:0000256" key="1">
    <source>
        <dbReference type="ARBA" id="ARBA00038476"/>
    </source>
</evidence>
<dbReference type="InterPro" id="IPR051490">
    <property type="entry name" value="THEM6_lcsJ_thioesterase"/>
</dbReference>
<evidence type="ECO:0000256" key="2">
    <source>
        <dbReference type="SAM" id="Phobius"/>
    </source>
</evidence>